<dbReference type="EMBL" id="NESQ01000251">
    <property type="protein sequence ID" value="PUU75091.1"/>
    <property type="molecule type" value="Genomic_DNA"/>
</dbReference>
<dbReference type="Proteomes" id="UP000244722">
    <property type="component" value="Unassembled WGS sequence"/>
</dbReference>
<keyword evidence="3" id="KW-1185">Reference proteome</keyword>
<name>A0A2T6ZHX8_TUBBO</name>
<accession>A0A2T6ZHX8</accession>
<comment type="caution">
    <text evidence="2">The sequence shown here is derived from an EMBL/GenBank/DDBJ whole genome shotgun (WGS) entry which is preliminary data.</text>
</comment>
<protein>
    <submittedName>
        <fullName evidence="2">Uncharacterized protein</fullName>
    </submittedName>
</protein>
<feature type="region of interest" description="Disordered" evidence="1">
    <location>
        <begin position="1"/>
        <end position="25"/>
    </location>
</feature>
<evidence type="ECO:0000256" key="1">
    <source>
        <dbReference type="SAM" id="MobiDB-lite"/>
    </source>
</evidence>
<gene>
    <name evidence="2" type="ORF">B9Z19DRAFT_1067692</name>
</gene>
<feature type="compositionally biased region" description="Basic residues" evidence="1">
    <location>
        <begin position="164"/>
        <end position="174"/>
    </location>
</feature>
<organism evidence="2 3">
    <name type="scientific">Tuber borchii</name>
    <name type="common">White truffle</name>
    <dbReference type="NCBI Taxonomy" id="42251"/>
    <lineage>
        <taxon>Eukaryota</taxon>
        <taxon>Fungi</taxon>
        <taxon>Dikarya</taxon>
        <taxon>Ascomycota</taxon>
        <taxon>Pezizomycotina</taxon>
        <taxon>Pezizomycetes</taxon>
        <taxon>Pezizales</taxon>
        <taxon>Tuberaceae</taxon>
        <taxon>Tuber</taxon>
    </lineage>
</organism>
<dbReference type="AlphaFoldDB" id="A0A2T6ZHX8"/>
<evidence type="ECO:0000313" key="2">
    <source>
        <dbReference type="EMBL" id="PUU75091.1"/>
    </source>
</evidence>
<sequence>MRYHPTPPDVETYHSYSRHHPPPASPLYSIKQDLTWNRQSRHFFTPEDPYPAKPRSFQEFNAQRAEREVRIRRSRRKLRSMPGYAQLRPDPPAAYREEHIPLEPVNHVESMYYLGTDDMPPLYLSRRWKRREYTPPESPAYGGERRGSNSGYDAGTYEQPSPPRRLRRVSKFCF</sequence>
<feature type="region of interest" description="Disordered" evidence="1">
    <location>
        <begin position="133"/>
        <end position="174"/>
    </location>
</feature>
<evidence type="ECO:0000313" key="3">
    <source>
        <dbReference type="Proteomes" id="UP000244722"/>
    </source>
</evidence>
<reference evidence="2 3" key="1">
    <citation type="submission" date="2017-04" db="EMBL/GenBank/DDBJ databases">
        <title>Draft genome sequence of Tuber borchii Vittad., a whitish edible truffle.</title>
        <authorList>
            <consortium name="DOE Joint Genome Institute"/>
            <person name="Murat C."/>
            <person name="Kuo A."/>
            <person name="Barry K.W."/>
            <person name="Clum A."/>
            <person name="Dockter R.B."/>
            <person name="Fauchery L."/>
            <person name="Iotti M."/>
            <person name="Kohler A."/>
            <person name="Labutti K."/>
            <person name="Lindquist E.A."/>
            <person name="Lipzen A."/>
            <person name="Ohm R.A."/>
            <person name="Wang M."/>
            <person name="Grigoriev I.V."/>
            <person name="Zambonelli A."/>
            <person name="Martin F.M."/>
        </authorList>
    </citation>
    <scope>NUCLEOTIDE SEQUENCE [LARGE SCALE GENOMIC DNA]</scope>
    <source>
        <strain evidence="2 3">Tbo3840</strain>
    </source>
</reference>
<dbReference type="OrthoDB" id="5403250at2759"/>
<proteinExistence type="predicted"/>